<proteinExistence type="predicted"/>
<dbReference type="EMBL" id="FPHQ01000277">
    <property type="protein sequence ID" value="SFV78039.1"/>
    <property type="molecule type" value="Genomic_DNA"/>
</dbReference>
<gene>
    <name evidence="1" type="ORF">MNB_SUP05-10-190</name>
</gene>
<dbReference type="AlphaFoldDB" id="A0A1W1DBR0"/>
<protein>
    <submittedName>
        <fullName evidence="1">Uncharacterized protein</fullName>
    </submittedName>
</protein>
<reference evidence="1" key="1">
    <citation type="submission" date="2016-10" db="EMBL/GenBank/DDBJ databases">
        <authorList>
            <person name="de Groot N.N."/>
        </authorList>
    </citation>
    <scope>NUCLEOTIDE SEQUENCE</scope>
</reference>
<organism evidence="1">
    <name type="scientific">hydrothermal vent metagenome</name>
    <dbReference type="NCBI Taxonomy" id="652676"/>
    <lineage>
        <taxon>unclassified sequences</taxon>
        <taxon>metagenomes</taxon>
        <taxon>ecological metagenomes</taxon>
    </lineage>
</organism>
<name>A0A1W1DBR0_9ZZZZ</name>
<evidence type="ECO:0000313" key="1">
    <source>
        <dbReference type="EMBL" id="SFV78039.1"/>
    </source>
</evidence>
<accession>A0A1W1DBR0</accession>
<sequence>MSETEFLIGRSSLDLQDDFYPDDMPSEWRFDYYSTMFKALSLPIDTDEDLDQIFEDLEETEEEFELVLSIEQAQLIDTKQLATLLSSVVDYQQQFTLFCEVDKIPTKMVMGLLEGYRVCFQSSKPLKLGLKEALVNGQYLSFNQNPVLFSSEVWDEKQMRAYIEKVSGINARTILICKFAESETLNKIRIIAELLGF</sequence>